<feature type="chain" id="PRO_5035840700" description="Saposin B-type domain-containing protein" evidence="2">
    <location>
        <begin position="20"/>
        <end position="151"/>
    </location>
</feature>
<gene>
    <name evidence="4" type="ORF">CAUJ_LOCUS13418</name>
</gene>
<proteinExistence type="predicted"/>
<dbReference type="Proteomes" id="UP000835052">
    <property type="component" value="Unassembled WGS sequence"/>
</dbReference>
<dbReference type="SUPFAM" id="SSF47862">
    <property type="entry name" value="Saposin"/>
    <property type="match status" value="1"/>
</dbReference>
<evidence type="ECO:0000256" key="1">
    <source>
        <dbReference type="ARBA" id="ARBA00023157"/>
    </source>
</evidence>
<reference evidence="4" key="1">
    <citation type="submission" date="2020-10" db="EMBL/GenBank/DDBJ databases">
        <authorList>
            <person name="Kikuchi T."/>
        </authorList>
    </citation>
    <scope>NUCLEOTIDE SEQUENCE</scope>
    <source>
        <strain evidence="4">NKZ352</strain>
    </source>
</reference>
<feature type="domain" description="Saposin B-type" evidence="3">
    <location>
        <begin position="22"/>
        <end position="104"/>
    </location>
</feature>
<protein>
    <recommendedName>
        <fullName evidence="3">Saposin B-type domain-containing protein</fullName>
    </recommendedName>
</protein>
<dbReference type="InterPro" id="IPR008139">
    <property type="entry name" value="SaposinB_dom"/>
</dbReference>
<comment type="caution">
    <text evidence="4">The sequence shown here is derived from an EMBL/GenBank/DDBJ whole genome shotgun (WGS) entry which is preliminary data.</text>
</comment>
<sequence length="151" mass="17262">MKLIFSALLFLTLASACYSLTPGETCETCQVVLRTVYGHFSANVPSRKKLVNQLKHECKRHFTYRRRCLLAMKDQGEFIFREMTNPDFKPIKICFILKECKRLQSPIPEDFVLSNTTDSSVLSETTVYADDTETSVFPSEHGSPLWSVLNN</sequence>
<accession>A0A8S1HNR2</accession>
<dbReference type="AlphaFoldDB" id="A0A8S1HNR2"/>
<dbReference type="PROSITE" id="PS50015">
    <property type="entry name" value="SAP_B"/>
    <property type="match status" value="1"/>
</dbReference>
<keyword evidence="1" id="KW-1015">Disulfide bond</keyword>
<feature type="signal peptide" evidence="2">
    <location>
        <begin position="1"/>
        <end position="19"/>
    </location>
</feature>
<dbReference type="InterPro" id="IPR011001">
    <property type="entry name" value="Saposin-like"/>
</dbReference>
<dbReference type="Gene3D" id="1.10.225.10">
    <property type="entry name" value="Saposin-like"/>
    <property type="match status" value="1"/>
</dbReference>
<evidence type="ECO:0000259" key="3">
    <source>
        <dbReference type="PROSITE" id="PS50015"/>
    </source>
</evidence>
<keyword evidence="2" id="KW-0732">Signal</keyword>
<evidence type="ECO:0000256" key="2">
    <source>
        <dbReference type="SAM" id="SignalP"/>
    </source>
</evidence>
<dbReference type="EMBL" id="CAJGYM010000096">
    <property type="protein sequence ID" value="CAD6197509.1"/>
    <property type="molecule type" value="Genomic_DNA"/>
</dbReference>
<keyword evidence="5" id="KW-1185">Reference proteome</keyword>
<name>A0A8S1HNR2_9PELO</name>
<dbReference type="OrthoDB" id="5856919at2759"/>
<organism evidence="4 5">
    <name type="scientific">Caenorhabditis auriculariae</name>
    <dbReference type="NCBI Taxonomy" id="2777116"/>
    <lineage>
        <taxon>Eukaryota</taxon>
        <taxon>Metazoa</taxon>
        <taxon>Ecdysozoa</taxon>
        <taxon>Nematoda</taxon>
        <taxon>Chromadorea</taxon>
        <taxon>Rhabditida</taxon>
        <taxon>Rhabditina</taxon>
        <taxon>Rhabditomorpha</taxon>
        <taxon>Rhabditoidea</taxon>
        <taxon>Rhabditidae</taxon>
        <taxon>Peloderinae</taxon>
        <taxon>Caenorhabditis</taxon>
    </lineage>
</organism>
<evidence type="ECO:0000313" key="5">
    <source>
        <dbReference type="Proteomes" id="UP000835052"/>
    </source>
</evidence>
<dbReference type="PROSITE" id="PS51257">
    <property type="entry name" value="PROKAR_LIPOPROTEIN"/>
    <property type="match status" value="1"/>
</dbReference>
<evidence type="ECO:0000313" key="4">
    <source>
        <dbReference type="EMBL" id="CAD6197509.1"/>
    </source>
</evidence>